<evidence type="ECO:0008006" key="3">
    <source>
        <dbReference type="Google" id="ProtNLM"/>
    </source>
</evidence>
<name>A0ABQ4SZ19_9HYPH</name>
<organism evidence="1 2">
    <name type="scientific">Methylobacterium jeotgali</name>
    <dbReference type="NCBI Taxonomy" id="381630"/>
    <lineage>
        <taxon>Bacteria</taxon>
        <taxon>Pseudomonadati</taxon>
        <taxon>Pseudomonadota</taxon>
        <taxon>Alphaproteobacteria</taxon>
        <taxon>Hyphomicrobiales</taxon>
        <taxon>Methylobacteriaceae</taxon>
        <taxon>Methylobacterium</taxon>
    </lineage>
</organism>
<keyword evidence="2" id="KW-1185">Reference proteome</keyword>
<sequence length="118" mass="13117">MRAFWDDGGSSLAADQARPVSLEEACRLWSDLRGSEGSFLGLIDDRDRTIQFYFDGGIPDDVEDARHLRIVLMDLPEPEKGGSHGRQVAVGDVQRLIGRAFELGADHRHFGGLTFTSW</sequence>
<dbReference type="RefSeq" id="WP_238277995.1">
    <property type="nucleotide sequence ID" value="NZ_BPQR01000075.1"/>
</dbReference>
<accession>A0ABQ4SZ19</accession>
<gene>
    <name evidence="1" type="ORF">AOPFMNJM_3674</name>
</gene>
<reference evidence="1" key="2">
    <citation type="submission" date="2021-08" db="EMBL/GenBank/DDBJ databases">
        <authorList>
            <person name="Tani A."/>
            <person name="Ola A."/>
            <person name="Ogura Y."/>
            <person name="Katsura K."/>
            <person name="Hayashi T."/>
        </authorList>
    </citation>
    <scope>NUCLEOTIDE SEQUENCE</scope>
    <source>
        <strain evidence="1">LMG 23639</strain>
    </source>
</reference>
<evidence type="ECO:0000313" key="2">
    <source>
        <dbReference type="Proteomes" id="UP001055102"/>
    </source>
</evidence>
<evidence type="ECO:0000313" key="1">
    <source>
        <dbReference type="EMBL" id="GJE08337.1"/>
    </source>
</evidence>
<dbReference type="EMBL" id="BPQR01000075">
    <property type="protein sequence ID" value="GJE08337.1"/>
    <property type="molecule type" value="Genomic_DNA"/>
</dbReference>
<dbReference type="Proteomes" id="UP001055102">
    <property type="component" value="Unassembled WGS sequence"/>
</dbReference>
<protein>
    <recommendedName>
        <fullName evidence="3">GNAT family N-acetyltransferase</fullName>
    </recommendedName>
</protein>
<reference evidence="1" key="1">
    <citation type="journal article" date="2021" name="Front. Microbiol.">
        <title>Comprehensive Comparative Genomics and Phenotyping of Methylobacterium Species.</title>
        <authorList>
            <person name="Alessa O."/>
            <person name="Ogura Y."/>
            <person name="Fujitani Y."/>
            <person name="Takami H."/>
            <person name="Hayashi T."/>
            <person name="Sahin N."/>
            <person name="Tani A."/>
        </authorList>
    </citation>
    <scope>NUCLEOTIDE SEQUENCE</scope>
    <source>
        <strain evidence="1">LMG 23639</strain>
    </source>
</reference>
<proteinExistence type="predicted"/>
<comment type="caution">
    <text evidence="1">The sequence shown here is derived from an EMBL/GenBank/DDBJ whole genome shotgun (WGS) entry which is preliminary data.</text>
</comment>